<dbReference type="Proteomes" id="UP001596297">
    <property type="component" value="Unassembled WGS sequence"/>
</dbReference>
<dbReference type="Pfam" id="PF14559">
    <property type="entry name" value="TPR_19"/>
    <property type="match status" value="1"/>
</dbReference>
<comment type="similarity">
    <text evidence="3">Belongs to the AAA ATPase family.</text>
</comment>
<dbReference type="RefSeq" id="WP_380083502.1">
    <property type="nucleotide sequence ID" value="NZ_JBHSWD010000001.1"/>
</dbReference>
<evidence type="ECO:0000256" key="1">
    <source>
        <dbReference type="ARBA" id="ARBA00022741"/>
    </source>
</evidence>
<evidence type="ECO:0000313" key="6">
    <source>
        <dbReference type="EMBL" id="MFC6592475.1"/>
    </source>
</evidence>
<keyword evidence="7" id="KW-1185">Reference proteome</keyword>
<dbReference type="InterPro" id="IPR041569">
    <property type="entry name" value="AAA_lid_3"/>
</dbReference>
<evidence type="ECO:0000256" key="2">
    <source>
        <dbReference type="ARBA" id="ARBA00022840"/>
    </source>
</evidence>
<dbReference type="Gene3D" id="3.40.50.300">
    <property type="entry name" value="P-loop containing nucleotide triphosphate hydrolases"/>
    <property type="match status" value="1"/>
</dbReference>
<dbReference type="InterPro" id="IPR003959">
    <property type="entry name" value="ATPase_AAA_core"/>
</dbReference>
<dbReference type="InterPro" id="IPR003593">
    <property type="entry name" value="AAA+_ATPase"/>
</dbReference>
<name>A0ABW1YH72_9DEIO</name>
<dbReference type="PROSITE" id="PS00674">
    <property type="entry name" value="AAA"/>
    <property type="match status" value="1"/>
</dbReference>
<protein>
    <submittedName>
        <fullName evidence="6">AAA family ATPase</fullName>
    </submittedName>
</protein>
<dbReference type="Gene3D" id="1.25.40.10">
    <property type="entry name" value="Tetratricopeptide repeat domain"/>
    <property type="match status" value="1"/>
</dbReference>
<dbReference type="Gene3D" id="1.10.8.60">
    <property type="match status" value="1"/>
</dbReference>
<evidence type="ECO:0000313" key="7">
    <source>
        <dbReference type="Proteomes" id="UP001596297"/>
    </source>
</evidence>
<dbReference type="PANTHER" id="PTHR23077">
    <property type="entry name" value="AAA-FAMILY ATPASE"/>
    <property type="match status" value="1"/>
</dbReference>
<organism evidence="6 7">
    <name type="scientific">Deinococcus lacus</name>
    <dbReference type="NCBI Taxonomy" id="392561"/>
    <lineage>
        <taxon>Bacteria</taxon>
        <taxon>Thermotogati</taxon>
        <taxon>Deinococcota</taxon>
        <taxon>Deinococci</taxon>
        <taxon>Deinococcales</taxon>
        <taxon>Deinococcaceae</taxon>
        <taxon>Deinococcus</taxon>
    </lineage>
</organism>
<dbReference type="InterPro" id="IPR027417">
    <property type="entry name" value="P-loop_NTPase"/>
</dbReference>
<evidence type="ECO:0000256" key="3">
    <source>
        <dbReference type="RuleBase" id="RU003651"/>
    </source>
</evidence>
<gene>
    <name evidence="6" type="ORF">ACFP81_11035</name>
</gene>
<evidence type="ECO:0000259" key="5">
    <source>
        <dbReference type="SMART" id="SM00382"/>
    </source>
</evidence>
<dbReference type="EMBL" id="JBHSWD010000001">
    <property type="protein sequence ID" value="MFC6592475.1"/>
    <property type="molecule type" value="Genomic_DNA"/>
</dbReference>
<reference evidence="7" key="1">
    <citation type="journal article" date="2019" name="Int. J. Syst. Evol. Microbiol.">
        <title>The Global Catalogue of Microorganisms (GCM) 10K type strain sequencing project: providing services to taxonomists for standard genome sequencing and annotation.</title>
        <authorList>
            <consortium name="The Broad Institute Genomics Platform"/>
            <consortium name="The Broad Institute Genome Sequencing Center for Infectious Disease"/>
            <person name="Wu L."/>
            <person name="Ma J."/>
        </authorList>
    </citation>
    <scope>NUCLEOTIDE SEQUENCE [LARGE SCALE GENOMIC DNA]</scope>
    <source>
        <strain evidence="7">CGMCC 1.15772</strain>
    </source>
</reference>
<keyword evidence="1 3" id="KW-0547">Nucleotide-binding</keyword>
<accession>A0ABW1YH72</accession>
<feature type="region of interest" description="Disordered" evidence="4">
    <location>
        <begin position="117"/>
        <end position="138"/>
    </location>
</feature>
<dbReference type="InterPro" id="IPR011990">
    <property type="entry name" value="TPR-like_helical_dom_sf"/>
</dbReference>
<comment type="caution">
    <text evidence="6">The sequence shown here is derived from an EMBL/GenBank/DDBJ whole genome shotgun (WGS) entry which is preliminary data.</text>
</comment>
<dbReference type="PANTHER" id="PTHR23077:SF171">
    <property type="entry name" value="NUCLEAR VALOSIN-CONTAINING PROTEIN-LIKE"/>
    <property type="match status" value="1"/>
</dbReference>
<feature type="domain" description="AAA+ ATPase" evidence="5">
    <location>
        <begin position="184"/>
        <end position="319"/>
    </location>
</feature>
<dbReference type="InterPro" id="IPR050168">
    <property type="entry name" value="AAA_ATPase_domain"/>
</dbReference>
<dbReference type="Pfam" id="PF17862">
    <property type="entry name" value="AAA_lid_3"/>
    <property type="match status" value="1"/>
</dbReference>
<dbReference type="SMART" id="SM00382">
    <property type="entry name" value="AAA"/>
    <property type="match status" value="1"/>
</dbReference>
<dbReference type="InterPro" id="IPR003960">
    <property type="entry name" value="ATPase_AAA_CS"/>
</dbReference>
<dbReference type="SUPFAM" id="SSF52540">
    <property type="entry name" value="P-loop containing nucleoside triphosphate hydrolases"/>
    <property type="match status" value="1"/>
</dbReference>
<dbReference type="Pfam" id="PF00004">
    <property type="entry name" value="AAA"/>
    <property type="match status" value="1"/>
</dbReference>
<sequence length="421" mass="43832">MSDSVIAALRQALGASPGDAALRGHLTRLLLEAGDGVGALDLLRTWLAEDPTHQGALALAVRAADLAGDSAAAGRYQTLLNALYAYQAPAAAPAPAASAEAAAPVGAGVPDSRLNAEYWGSSPAGEGGSGSSGLTPFGERWQPVPGGVTLQDVVGMEALKGPLERTLLGPLRNPELARQYGLTGAGGCLLYGPPGCGKTHLARAVAGELGASFLEVTVADVLDMWLGNAERNVRELFESARRHAPCVLFFDEVDALGRGRQLSRHSPHSVTQTLLRELDGLGGRQGVFVLAATNAPWDVDTALKRPGRLGVNLLVPPPDLIAREDMFRRFMAGKPAAGLDTAWLARQTELYSGADIAHLCAEASERALGLALQTGQTQPVTMNDFKAALRGAAPVPASGLCMPATLCCTPTRAVFTMSWQP</sequence>
<proteinExistence type="inferred from homology"/>
<evidence type="ECO:0000256" key="4">
    <source>
        <dbReference type="SAM" id="MobiDB-lite"/>
    </source>
</evidence>
<keyword evidence="2 3" id="KW-0067">ATP-binding</keyword>